<evidence type="ECO:0000259" key="3">
    <source>
        <dbReference type="Pfam" id="PF20597"/>
    </source>
</evidence>
<evidence type="ECO:0000256" key="2">
    <source>
        <dbReference type="SAM" id="Phobius"/>
    </source>
</evidence>
<dbReference type="AlphaFoldDB" id="A0A1H6W292"/>
<gene>
    <name evidence="4" type="ORF">SAMN04488113_1641</name>
</gene>
<accession>A0A1H6W292</accession>
<feature type="non-terminal residue" evidence="4">
    <location>
        <position position="1"/>
    </location>
</feature>
<dbReference type="EMBL" id="FNYW01000064">
    <property type="protein sequence ID" value="SEJ06395.1"/>
    <property type="molecule type" value="Genomic_DNA"/>
</dbReference>
<dbReference type="OrthoDB" id="2329348at2"/>
<dbReference type="Pfam" id="PF20597">
    <property type="entry name" value="pAdhesive_15"/>
    <property type="match status" value="1"/>
</dbReference>
<evidence type="ECO:0000256" key="1">
    <source>
        <dbReference type="SAM" id="MobiDB-lite"/>
    </source>
</evidence>
<name>A0A1H6W292_9LACT</name>
<proteinExistence type="predicted"/>
<feature type="region of interest" description="Disordered" evidence="1">
    <location>
        <begin position="1"/>
        <end position="22"/>
    </location>
</feature>
<keyword evidence="2" id="KW-0472">Membrane</keyword>
<dbReference type="STRING" id="1130080.SAMN04488113_1641"/>
<feature type="domain" description="Choice-of-anchor A" evidence="3">
    <location>
        <begin position="129"/>
        <end position="412"/>
    </location>
</feature>
<keyword evidence="5" id="KW-1185">Reference proteome</keyword>
<sequence>KKKSETQNEGFSIQKLPPLGPNEQYKIQYDVNIDPAKGAENYLVESYAIAQGGKREDKSSNQVHWTLTIDPDEEDIADSLIEDLSVFSTDENNLGNEGQARSDLGVIPINRENTYENTDFYKNSKDSLFGIAGGFHLVGLDTVDRKAHVHGNILANNFINGGNFGTGDLKEVSYLRNISGGATINAGPHSESILVVGKGTKIGTEDKGNAWSINGNKVERPNKQNSPDSLWQDNDAEFIDFSKVEQQSKDLVNKLAELENNAIEVDGSDMNKQEILVTEDSNYNVYNLQDSDFNFNNPIHIKGFNKDKASTLIINVDMSKMGNKETLSIPNSVANYTDGSKVSTGEVNEWSNANVVWNVYDSSKSDNIYTGTVENAGAVTGSILAPGASINLKHNLNGTVIGRKIIVTGETHRDDYVPPAKIDYELPETGGPGTRIIYGLGLTLFVGGVIYLAIDRTQSKDKE</sequence>
<dbReference type="RefSeq" id="WP_143059538.1">
    <property type="nucleotide sequence ID" value="NZ_FNYW01000064.1"/>
</dbReference>
<protein>
    <submittedName>
        <fullName evidence="4">Choice-of-anchor A domain-containing protein</fullName>
    </submittedName>
</protein>
<feature type="transmembrane region" description="Helical" evidence="2">
    <location>
        <begin position="436"/>
        <end position="454"/>
    </location>
</feature>
<evidence type="ECO:0000313" key="4">
    <source>
        <dbReference type="EMBL" id="SEJ06395.1"/>
    </source>
</evidence>
<organism evidence="4 5">
    <name type="scientific">Alkalibacterium gilvum</name>
    <dbReference type="NCBI Taxonomy" id="1130080"/>
    <lineage>
        <taxon>Bacteria</taxon>
        <taxon>Bacillati</taxon>
        <taxon>Bacillota</taxon>
        <taxon>Bacilli</taxon>
        <taxon>Lactobacillales</taxon>
        <taxon>Carnobacteriaceae</taxon>
        <taxon>Alkalibacterium</taxon>
    </lineage>
</organism>
<dbReference type="InterPro" id="IPR026588">
    <property type="entry name" value="Choice_anch_A"/>
</dbReference>
<dbReference type="NCBIfam" id="TIGR04215">
    <property type="entry name" value="choice_anch_A"/>
    <property type="match status" value="1"/>
</dbReference>
<keyword evidence="2" id="KW-1133">Transmembrane helix</keyword>
<evidence type="ECO:0000313" key="5">
    <source>
        <dbReference type="Proteomes" id="UP000198564"/>
    </source>
</evidence>
<reference evidence="5" key="1">
    <citation type="submission" date="2016-10" db="EMBL/GenBank/DDBJ databases">
        <authorList>
            <person name="Varghese N."/>
            <person name="Submissions S."/>
        </authorList>
    </citation>
    <scope>NUCLEOTIDE SEQUENCE [LARGE SCALE GENOMIC DNA]</scope>
    <source>
        <strain evidence="5">DSM 25751</strain>
    </source>
</reference>
<dbReference type="Proteomes" id="UP000198564">
    <property type="component" value="Unassembled WGS sequence"/>
</dbReference>
<keyword evidence="2" id="KW-0812">Transmembrane</keyword>